<dbReference type="EMBL" id="CP102382">
    <property type="protein sequence ID" value="UUV20484.1"/>
    <property type="molecule type" value="Genomic_DNA"/>
</dbReference>
<organism evidence="1 2">
    <name type="scientific">Paenimyroides aestuarii</name>
    <dbReference type="NCBI Taxonomy" id="2968490"/>
    <lineage>
        <taxon>Bacteria</taxon>
        <taxon>Pseudomonadati</taxon>
        <taxon>Bacteroidota</taxon>
        <taxon>Flavobacteriia</taxon>
        <taxon>Flavobacteriales</taxon>
        <taxon>Flavobacteriaceae</taxon>
        <taxon>Paenimyroides</taxon>
    </lineage>
</organism>
<evidence type="ECO:0000313" key="2">
    <source>
        <dbReference type="Proteomes" id="UP001317001"/>
    </source>
</evidence>
<sequence length="227" mass="26439">MQLKYIFLPLLLLVFNLNIYGQRKELVVNNQKFLIEVLKSNTSDGFGQETIHFYRGNKQLLTHTAYKEEGDCSSVSVELGTYKTTANAIIFYSYWATADRMPSFVVPFGFRKQIYSVDKNGKLALVKSEIYIEDYLQKNAKNANFYKENEEWKHLGLAFLHEKAKTTFQQKALKNYIQNIEEKYHSEFVLGKEKKSLETEVRQALKKEIAEKTSDWISGEIYGNVKK</sequence>
<dbReference type="Proteomes" id="UP001317001">
    <property type="component" value="Chromosome"/>
</dbReference>
<name>A0ABY5NPJ8_9FLAO</name>
<proteinExistence type="predicted"/>
<evidence type="ECO:0000313" key="1">
    <source>
        <dbReference type="EMBL" id="UUV20484.1"/>
    </source>
</evidence>
<gene>
    <name evidence="1" type="ORF">NPX36_08905</name>
</gene>
<keyword evidence="2" id="KW-1185">Reference proteome</keyword>
<accession>A0ABY5NPJ8</accession>
<protein>
    <submittedName>
        <fullName evidence="1">Uncharacterized protein</fullName>
    </submittedName>
</protein>
<reference evidence="1 2" key="1">
    <citation type="submission" date="2022-08" db="EMBL/GenBank/DDBJ databases">
        <title>Myroides zhujiangensis sp. nov., a novel bacterium isolated from sediment in the Pearl River Estuary.</title>
        <authorList>
            <person name="Cui L."/>
        </authorList>
    </citation>
    <scope>NUCLEOTIDE SEQUENCE [LARGE SCALE GENOMIC DNA]</scope>
    <source>
        <strain evidence="1 2">SCSIO 72103</strain>
    </source>
</reference>
<dbReference type="RefSeq" id="WP_257498385.1">
    <property type="nucleotide sequence ID" value="NZ_CP102382.1"/>
</dbReference>